<dbReference type="Pfam" id="PF13460">
    <property type="entry name" value="NAD_binding_10"/>
    <property type="match status" value="1"/>
</dbReference>
<proteinExistence type="predicted"/>
<gene>
    <name evidence="2" type="ORF">Cba03nite_47820</name>
</gene>
<evidence type="ECO:0000313" key="3">
    <source>
        <dbReference type="Proteomes" id="UP000601223"/>
    </source>
</evidence>
<dbReference type="PANTHER" id="PTHR48079:SF6">
    <property type="entry name" value="NAD(P)-BINDING DOMAIN-CONTAINING PROTEIN-RELATED"/>
    <property type="match status" value="1"/>
</dbReference>
<dbReference type="SUPFAM" id="SSF51735">
    <property type="entry name" value="NAD(P)-binding Rossmann-fold domains"/>
    <property type="match status" value="1"/>
</dbReference>
<dbReference type="InterPro" id="IPR016040">
    <property type="entry name" value="NAD(P)-bd_dom"/>
</dbReference>
<dbReference type="InterPro" id="IPR036291">
    <property type="entry name" value="NAD(P)-bd_dom_sf"/>
</dbReference>
<organism evidence="2 3">
    <name type="scientific">Catellatospora bangladeshensis</name>
    <dbReference type="NCBI Taxonomy" id="310355"/>
    <lineage>
        <taxon>Bacteria</taxon>
        <taxon>Bacillati</taxon>
        <taxon>Actinomycetota</taxon>
        <taxon>Actinomycetes</taxon>
        <taxon>Micromonosporales</taxon>
        <taxon>Micromonosporaceae</taxon>
        <taxon>Catellatospora</taxon>
    </lineage>
</organism>
<reference evidence="2 3" key="1">
    <citation type="submission" date="2021-01" db="EMBL/GenBank/DDBJ databases">
        <title>Whole genome shotgun sequence of Catellatospora bangladeshensis NBRC 107357.</title>
        <authorList>
            <person name="Komaki H."/>
            <person name="Tamura T."/>
        </authorList>
    </citation>
    <scope>NUCLEOTIDE SEQUENCE [LARGE SCALE GENOMIC DNA]</scope>
    <source>
        <strain evidence="2 3">NBRC 107357</strain>
    </source>
</reference>
<dbReference type="PANTHER" id="PTHR48079">
    <property type="entry name" value="PROTEIN YEEZ"/>
    <property type="match status" value="1"/>
</dbReference>
<dbReference type="Gene3D" id="3.40.50.720">
    <property type="entry name" value="NAD(P)-binding Rossmann-like Domain"/>
    <property type="match status" value="1"/>
</dbReference>
<dbReference type="Proteomes" id="UP000601223">
    <property type="component" value="Unassembled WGS sequence"/>
</dbReference>
<dbReference type="InterPro" id="IPR051783">
    <property type="entry name" value="NAD(P)-dependent_oxidoreduct"/>
</dbReference>
<name>A0A8J3JR81_9ACTN</name>
<dbReference type="AlphaFoldDB" id="A0A8J3JR81"/>
<dbReference type="GO" id="GO:0004029">
    <property type="term" value="F:aldehyde dehydrogenase (NAD+) activity"/>
    <property type="evidence" value="ECO:0007669"/>
    <property type="project" value="TreeGrafter"/>
</dbReference>
<dbReference type="EMBL" id="BONF01000029">
    <property type="protein sequence ID" value="GIF83433.1"/>
    <property type="molecule type" value="Genomic_DNA"/>
</dbReference>
<feature type="domain" description="NAD(P)-binding" evidence="1">
    <location>
        <begin position="9"/>
        <end position="126"/>
    </location>
</feature>
<dbReference type="RefSeq" id="WP_203750269.1">
    <property type="nucleotide sequence ID" value="NZ_BONF01000029.1"/>
</dbReference>
<dbReference type="GO" id="GO:0005737">
    <property type="term" value="C:cytoplasm"/>
    <property type="evidence" value="ECO:0007669"/>
    <property type="project" value="TreeGrafter"/>
</dbReference>
<evidence type="ECO:0000259" key="1">
    <source>
        <dbReference type="Pfam" id="PF13460"/>
    </source>
</evidence>
<accession>A0A8J3JR81</accession>
<evidence type="ECO:0000313" key="2">
    <source>
        <dbReference type="EMBL" id="GIF83433.1"/>
    </source>
</evidence>
<sequence length="280" mass="29276">MRYLIVGCGNVGMELARALTADGQIVIGTTTTPDRVPQVREVCADVAVLRGDDAAAVAAAAAGVDAVVVTVSPRLTRAVSPQLRAEEYAAALTATARSAAAAHDRVVLASSTSVYGRAADAVAPLDETAPTTDSADPSPVNFLAAERAVLASPRGAAVRLPDVYGHPRDLDYVRRVELAHSMMGGRVPFCPDALLYRIDYRDAALALRHVAEHGLAGVFNAVPDAQTPPTNAEVFSAITTAAGLPELTYRCQIEAPVVPISSARLRSTGFGFRHSTTPRP</sequence>
<keyword evidence="3" id="KW-1185">Reference proteome</keyword>
<comment type="caution">
    <text evidence="2">The sequence shown here is derived from an EMBL/GenBank/DDBJ whole genome shotgun (WGS) entry which is preliminary data.</text>
</comment>
<protein>
    <recommendedName>
        <fullName evidence="1">NAD(P)-binding domain-containing protein</fullName>
    </recommendedName>
</protein>